<evidence type="ECO:0000313" key="5">
    <source>
        <dbReference type="Proteomes" id="UP000076567"/>
    </source>
</evidence>
<dbReference type="SUPFAM" id="SSF109854">
    <property type="entry name" value="DinB/YfiT-like putative metalloenzymes"/>
    <property type="match status" value="1"/>
</dbReference>
<dbReference type="InterPro" id="IPR007837">
    <property type="entry name" value="DinB"/>
</dbReference>
<keyword evidence="5" id="KW-1185">Reference proteome</keyword>
<proteinExistence type="inferred from homology"/>
<keyword evidence="2 3" id="KW-0479">Metal-binding</keyword>
<dbReference type="RefSeq" id="WP_066236557.1">
    <property type="nucleotide sequence ID" value="NZ_LRFC01000001.1"/>
</dbReference>
<dbReference type="PANTHER" id="PTHR37302">
    <property type="entry name" value="SLR1116 PROTEIN"/>
    <property type="match status" value="1"/>
</dbReference>
<feature type="binding site" evidence="3">
    <location>
        <position position="134"/>
    </location>
    <ligand>
        <name>a divalent metal cation</name>
        <dbReference type="ChEBI" id="CHEBI:60240"/>
    </ligand>
</feature>
<dbReference type="Proteomes" id="UP000076567">
    <property type="component" value="Unassembled WGS sequence"/>
</dbReference>
<name>A0A163SIS1_9BACL</name>
<sequence length="165" mass="19242">MSLFKTQYDWVRRTRESLFTYCESISSEDYVKELDSFGGDSIRSLHVHVAECYHGWLGARALGKSLPPIPPESIQNVQEMREVFRKTDELVEEFLKKFEDKWDQSVEVTFRNGDRADFTSLWLFTHTTTHEFHHKGQIVKIGRQLGYVPGDTDLIEPEVKESARV</sequence>
<dbReference type="EMBL" id="LRFC01000001">
    <property type="protein sequence ID" value="KZE69188.1"/>
    <property type="molecule type" value="Genomic_DNA"/>
</dbReference>
<dbReference type="PANTHER" id="PTHR37302:SF3">
    <property type="entry name" value="DAMAGE-INDUCIBLE PROTEIN DINB"/>
    <property type="match status" value="1"/>
</dbReference>
<reference evidence="5" key="1">
    <citation type="submission" date="2016-01" db="EMBL/GenBank/DDBJ databases">
        <title>Draft genome of Chromobacterium sp. F49.</title>
        <authorList>
            <person name="Hong K.W."/>
        </authorList>
    </citation>
    <scope>NUCLEOTIDE SEQUENCE [LARGE SCALE GENOMIC DNA]</scope>
    <source>
        <strain evidence="5">P7IIIA</strain>
    </source>
</reference>
<evidence type="ECO:0000313" key="4">
    <source>
        <dbReference type="EMBL" id="KZE69188.1"/>
    </source>
</evidence>
<feature type="binding site" evidence="3">
    <location>
        <position position="48"/>
    </location>
    <ligand>
        <name>a divalent metal cation</name>
        <dbReference type="ChEBI" id="CHEBI:60240"/>
    </ligand>
</feature>
<dbReference type="Gene3D" id="1.20.120.450">
    <property type="entry name" value="dinb family like domain"/>
    <property type="match status" value="1"/>
</dbReference>
<comment type="similarity">
    <text evidence="1">Belongs to the DinB family.</text>
</comment>
<feature type="binding site" evidence="3">
    <location>
        <position position="130"/>
    </location>
    <ligand>
        <name>a divalent metal cation</name>
        <dbReference type="ChEBI" id="CHEBI:60240"/>
    </ligand>
</feature>
<dbReference type="InterPro" id="IPR034660">
    <property type="entry name" value="DinB/YfiT-like"/>
</dbReference>
<dbReference type="GO" id="GO:0046872">
    <property type="term" value="F:metal ion binding"/>
    <property type="evidence" value="ECO:0007669"/>
    <property type="project" value="UniProtKB-KW"/>
</dbReference>
<comment type="caution">
    <text evidence="4">The sequence shown here is derived from an EMBL/GenBank/DDBJ whole genome shotgun (WGS) entry which is preliminary data.</text>
</comment>
<evidence type="ECO:0000256" key="2">
    <source>
        <dbReference type="ARBA" id="ARBA00022723"/>
    </source>
</evidence>
<dbReference type="AlphaFoldDB" id="A0A163SIS1"/>
<dbReference type="OrthoDB" id="118635at2"/>
<protein>
    <submittedName>
        <fullName evidence="4">Damage-inducible protein DinB</fullName>
    </submittedName>
</protein>
<accession>A0A163SIS1</accession>
<evidence type="ECO:0000256" key="3">
    <source>
        <dbReference type="PIRSR" id="PIRSR607837-1"/>
    </source>
</evidence>
<dbReference type="Pfam" id="PF05163">
    <property type="entry name" value="DinB"/>
    <property type="match status" value="1"/>
</dbReference>
<evidence type="ECO:0000256" key="1">
    <source>
        <dbReference type="ARBA" id="ARBA00008635"/>
    </source>
</evidence>
<gene>
    <name evidence="4" type="ORF">AWM68_02660</name>
</gene>
<organism evidence="4 5">
    <name type="scientific">Fictibacillus phosphorivorans</name>
    <dbReference type="NCBI Taxonomy" id="1221500"/>
    <lineage>
        <taxon>Bacteria</taxon>
        <taxon>Bacillati</taxon>
        <taxon>Bacillota</taxon>
        <taxon>Bacilli</taxon>
        <taxon>Bacillales</taxon>
        <taxon>Fictibacillaceae</taxon>
        <taxon>Fictibacillus</taxon>
    </lineage>
</organism>